<name>A0AAU8JCC5_9CYAN</name>
<dbReference type="RefSeq" id="WP_072160907.1">
    <property type="nucleotide sequence ID" value="NZ_CP159837.1"/>
</dbReference>
<accession>A0AAU8JCC5</accession>
<gene>
    <name evidence="2" type="ORF">ABWT76_004654</name>
</gene>
<evidence type="ECO:0000313" key="2">
    <source>
        <dbReference type="EMBL" id="XCM35936.1"/>
    </source>
</evidence>
<sequence length="155" mass="17048">MSIEQVIQFMEKTATDEALQQQLQSVMGTEDGDISSVEQLDTAEATVLKGESGIAVVNLAAQNGFEFSTDELIQVITAFEKHQSGELSEAEFTKFITSSDLHQDIKDHLFSAEQTIELVFLDRRYTKKVATNPNITTKISSVKAGDRLTTSEAIS</sequence>
<dbReference type="InterPro" id="IPR012903">
    <property type="entry name" value="Nif11"/>
</dbReference>
<proteinExistence type="predicted"/>
<reference evidence="2" key="1">
    <citation type="submission" date="2024-07" db="EMBL/GenBank/DDBJ databases">
        <authorList>
            <person name="Kim Y.J."/>
            <person name="Jeong J.Y."/>
        </authorList>
    </citation>
    <scope>NUCLEOTIDE SEQUENCE</scope>
    <source>
        <strain evidence="2">GIHE-MW2</strain>
    </source>
</reference>
<protein>
    <submittedName>
        <fullName evidence="2">Nif11-like leader peptide family natural product</fullName>
    </submittedName>
</protein>
<dbReference type="EMBL" id="CP159837">
    <property type="protein sequence ID" value="XCM35936.1"/>
    <property type="molecule type" value="Genomic_DNA"/>
</dbReference>
<dbReference type="AlphaFoldDB" id="A0AAU8JCC5"/>
<organism evidence="2">
    <name type="scientific">Planktothricoides raciborskii GIHE-MW2</name>
    <dbReference type="NCBI Taxonomy" id="2792601"/>
    <lineage>
        <taxon>Bacteria</taxon>
        <taxon>Bacillati</taxon>
        <taxon>Cyanobacteriota</taxon>
        <taxon>Cyanophyceae</taxon>
        <taxon>Oscillatoriophycideae</taxon>
        <taxon>Oscillatoriales</taxon>
        <taxon>Oscillatoriaceae</taxon>
        <taxon>Planktothricoides</taxon>
    </lineage>
</organism>
<evidence type="ECO:0000259" key="1">
    <source>
        <dbReference type="Pfam" id="PF07862"/>
    </source>
</evidence>
<feature type="domain" description="Nif11" evidence="1">
    <location>
        <begin position="1"/>
        <end position="30"/>
    </location>
</feature>
<dbReference type="Pfam" id="PF07862">
    <property type="entry name" value="Nif11"/>
    <property type="match status" value="1"/>
</dbReference>